<dbReference type="InterPro" id="IPR007248">
    <property type="entry name" value="Mpv17_PMP22"/>
</dbReference>
<keyword evidence="7" id="KW-1185">Reference proteome</keyword>
<sequence length="193" mass="22069">MWQRAVAAWRTAFSGKYLLATDTVNLCLTYAAGDAITQKFEQWDNPNMQFNWSRSVRVGCLGLFHGPFMYYFYHWLDGTIKAGSTLALVAKKVAIDASIAPCFSSSFVIYNEIVTGGTFKEAFKHYRDKALQLHFVDVTTWPPAQVFNFWLLPHRYRVLYISIVELLYTFRISYVAHSHHTIPGAPTTNIKAL</sequence>
<dbReference type="GO" id="GO:0061668">
    <property type="term" value="P:mitochondrial ribosome assembly"/>
    <property type="evidence" value="ECO:0007669"/>
    <property type="project" value="TreeGrafter"/>
</dbReference>
<dbReference type="PANTHER" id="PTHR11266:SF8">
    <property type="entry name" value="MPV17-LIKE PROTEIN 2"/>
    <property type="match status" value="1"/>
</dbReference>
<keyword evidence="4" id="KW-1133">Transmembrane helix</keyword>
<protein>
    <submittedName>
        <fullName evidence="8">Mpv17-like protein 2</fullName>
    </submittedName>
</protein>
<keyword evidence="5" id="KW-0472">Membrane</keyword>
<evidence type="ECO:0000256" key="5">
    <source>
        <dbReference type="ARBA" id="ARBA00023136"/>
    </source>
</evidence>
<evidence type="ECO:0000256" key="1">
    <source>
        <dbReference type="ARBA" id="ARBA00004141"/>
    </source>
</evidence>
<dbReference type="Proteomes" id="UP000492821">
    <property type="component" value="Unassembled WGS sequence"/>
</dbReference>
<evidence type="ECO:0000256" key="6">
    <source>
        <dbReference type="RuleBase" id="RU363053"/>
    </source>
</evidence>
<keyword evidence="3" id="KW-0812">Transmembrane</keyword>
<evidence type="ECO:0000256" key="3">
    <source>
        <dbReference type="ARBA" id="ARBA00022692"/>
    </source>
</evidence>
<evidence type="ECO:0000256" key="4">
    <source>
        <dbReference type="ARBA" id="ARBA00022989"/>
    </source>
</evidence>
<dbReference type="AlphaFoldDB" id="A0A7E5A0X4"/>
<name>A0A7E5A0X4_PANRE</name>
<dbReference type="Pfam" id="PF04117">
    <property type="entry name" value="Mpv17_PMP22"/>
    <property type="match status" value="1"/>
</dbReference>
<comment type="similarity">
    <text evidence="2 6">Belongs to the peroxisomal membrane protein PXMP2/4 family.</text>
</comment>
<dbReference type="GO" id="GO:0016020">
    <property type="term" value="C:membrane"/>
    <property type="evidence" value="ECO:0007669"/>
    <property type="project" value="UniProtKB-SubCell"/>
</dbReference>
<dbReference type="PANTHER" id="PTHR11266">
    <property type="entry name" value="PEROXISOMAL MEMBRANE PROTEIN 2, PXMP2 MPV17"/>
    <property type="match status" value="1"/>
</dbReference>
<evidence type="ECO:0000313" key="7">
    <source>
        <dbReference type="Proteomes" id="UP000492821"/>
    </source>
</evidence>
<evidence type="ECO:0000256" key="2">
    <source>
        <dbReference type="ARBA" id="ARBA00006824"/>
    </source>
</evidence>
<evidence type="ECO:0000313" key="8">
    <source>
        <dbReference type="WBParaSite" id="Pan_g7074.t1"/>
    </source>
</evidence>
<comment type="subcellular location">
    <subcellularLocation>
        <location evidence="1">Membrane</location>
        <topology evidence="1">Multi-pass membrane protein</topology>
    </subcellularLocation>
</comment>
<organism evidence="7 8">
    <name type="scientific">Panagrellus redivivus</name>
    <name type="common">Microworm</name>
    <dbReference type="NCBI Taxonomy" id="6233"/>
    <lineage>
        <taxon>Eukaryota</taxon>
        <taxon>Metazoa</taxon>
        <taxon>Ecdysozoa</taxon>
        <taxon>Nematoda</taxon>
        <taxon>Chromadorea</taxon>
        <taxon>Rhabditida</taxon>
        <taxon>Tylenchina</taxon>
        <taxon>Panagrolaimomorpha</taxon>
        <taxon>Panagrolaimoidea</taxon>
        <taxon>Panagrolaimidae</taxon>
        <taxon>Panagrellus</taxon>
    </lineage>
</organism>
<dbReference type="WBParaSite" id="Pan_g7074.t1">
    <property type="protein sequence ID" value="Pan_g7074.t1"/>
    <property type="gene ID" value="Pan_g7074"/>
</dbReference>
<reference evidence="8" key="2">
    <citation type="submission" date="2020-10" db="UniProtKB">
        <authorList>
            <consortium name="WormBaseParasite"/>
        </authorList>
    </citation>
    <scope>IDENTIFICATION</scope>
</reference>
<dbReference type="GO" id="GO:0005739">
    <property type="term" value="C:mitochondrion"/>
    <property type="evidence" value="ECO:0007669"/>
    <property type="project" value="TreeGrafter"/>
</dbReference>
<proteinExistence type="inferred from homology"/>
<accession>A0A7E5A0X4</accession>
<reference evidence="7" key="1">
    <citation type="journal article" date="2013" name="Genetics">
        <title>The draft genome and transcriptome of Panagrellus redivivus are shaped by the harsh demands of a free-living lifestyle.</title>
        <authorList>
            <person name="Srinivasan J."/>
            <person name="Dillman A.R."/>
            <person name="Macchietto M.G."/>
            <person name="Heikkinen L."/>
            <person name="Lakso M."/>
            <person name="Fracchia K.M."/>
            <person name="Antoshechkin I."/>
            <person name="Mortazavi A."/>
            <person name="Wong G."/>
            <person name="Sternberg P.W."/>
        </authorList>
    </citation>
    <scope>NUCLEOTIDE SEQUENCE [LARGE SCALE GENOMIC DNA]</scope>
    <source>
        <strain evidence="7">MT8872</strain>
    </source>
</reference>